<comment type="caution">
    <text evidence="1">The sequence shown here is derived from an EMBL/GenBank/DDBJ whole genome shotgun (WGS) entry which is preliminary data.</text>
</comment>
<keyword evidence="2" id="KW-1185">Reference proteome</keyword>
<name>A0A0V1DD22_TRIBR</name>
<organism evidence="1 2">
    <name type="scientific">Trichinella britovi</name>
    <name type="common">Parasitic roundworm</name>
    <dbReference type="NCBI Taxonomy" id="45882"/>
    <lineage>
        <taxon>Eukaryota</taxon>
        <taxon>Metazoa</taxon>
        <taxon>Ecdysozoa</taxon>
        <taxon>Nematoda</taxon>
        <taxon>Enoplea</taxon>
        <taxon>Dorylaimia</taxon>
        <taxon>Trichinellida</taxon>
        <taxon>Trichinellidae</taxon>
        <taxon>Trichinella</taxon>
    </lineage>
</organism>
<dbReference type="Proteomes" id="UP000054653">
    <property type="component" value="Unassembled WGS sequence"/>
</dbReference>
<evidence type="ECO:0000313" key="2">
    <source>
        <dbReference type="Proteomes" id="UP000054653"/>
    </source>
</evidence>
<protein>
    <submittedName>
        <fullName evidence="1">Uncharacterized protein</fullName>
    </submittedName>
</protein>
<evidence type="ECO:0000313" key="1">
    <source>
        <dbReference type="EMBL" id="KRY59370.1"/>
    </source>
</evidence>
<proteinExistence type="predicted"/>
<reference evidence="1 2" key="1">
    <citation type="submission" date="2015-01" db="EMBL/GenBank/DDBJ databases">
        <title>Evolution of Trichinella species and genotypes.</title>
        <authorList>
            <person name="Korhonen P.K."/>
            <person name="Edoardo P."/>
            <person name="Giuseppe L.R."/>
            <person name="Gasser R.B."/>
        </authorList>
    </citation>
    <scope>NUCLEOTIDE SEQUENCE [LARGE SCALE GENOMIC DNA]</scope>
    <source>
        <strain evidence="1">ISS120</strain>
    </source>
</reference>
<accession>A0A0V1DD22</accession>
<sequence>MVKISALEFDRVAVFYDNGTMMDMMNSSLQEVPFDLLCFDRSSSHSSDNDGSDIICRNSVNNALKQGVPRMDHSKRKAGQMWDI</sequence>
<gene>
    <name evidence="1" type="ORF">T03_14545</name>
</gene>
<dbReference type="EMBL" id="JYDI01000013">
    <property type="protein sequence ID" value="KRY59370.1"/>
    <property type="molecule type" value="Genomic_DNA"/>
</dbReference>
<dbReference type="OrthoDB" id="10320084at2759"/>
<dbReference type="AlphaFoldDB" id="A0A0V1DD22"/>